<evidence type="ECO:0000256" key="4">
    <source>
        <dbReference type="ARBA" id="ARBA00022989"/>
    </source>
</evidence>
<dbReference type="Proteomes" id="UP000034581">
    <property type="component" value="Unassembled WGS sequence"/>
</dbReference>
<keyword evidence="3 6" id="KW-0812">Transmembrane</keyword>
<dbReference type="GO" id="GO:0015627">
    <property type="term" value="C:type II protein secretion system complex"/>
    <property type="evidence" value="ECO:0007669"/>
    <property type="project" value="InterPro"/>
</dbReference>
<reference evidence="7 8" key="1">
    <citation type="journal article" date="2015" name="Nature">
        <title>rRNA introns, odd ribosomes, and small enigmatic genomes across a large radiation of phyla.</title>
        <authorList>
            <person name="Brown C.T."/>
            <person name="Hug L.A."/>
            <person name="Thomas B.C."/>
            <person name="Sharon I."/>
            <person name="Castelle C.J."/>
            <person name="Singh A."/>
            <person name="Wilkins M.J."/>
            <person name="Williams K.H."/>
            <person name="Banfield J.F."/>
        </authorList>
    </citation>
    <scope>NUCLEOTIDE SEQUENCE [LARGE SCALE GENOMIC DNA]</scope>
</reference>
<accession>A0A0G0BKC8</accession>
<dbReference type="PRINTS" id="PR00813">
    <property type="entry name" value="BCTERIALGSPG"/>
</dbReference>
<protein>
    <recommendedName>
        <fullName evidence="9">General secretion pathway protein G</fullName>
    </recommendedName>
</protein>
<keyword evidence="2" id="KW-0488">Methylation</keyword>
<dbReference type="PANTHER" id="PTHR30093:SF44">
    <property type="entry name" value="TYPE II SECRETION SYSTEM CORE PROTEIN G"/>
    <property type="match status" value="1"/>
</dbReference>
<dbReference type="GO" id="GO:0016020">
    <property type="term" value="C:membrane"/>
    <property type="evidence" value="ECO:0007669"/>
    <property type="project" value="UniProtKB-SubCell"/>
</dbReference>
<comment type="caution">
    <text evidence="7">The sequence shown here is derived from an EMBL/GenBank/DDBJ whole genome shotgun (WGS) entry which is preliminary data.</text>
</comment>
<dbReference type="InterPro" id="IPR012902">
    <property type="entry name" value="N_methyl_site"/>
</dbReference>
<dbReference type="EMBL" id="LBQB01000002">
    <property type="protein sequence ID" value="KKP69954.1"/>
    <property type="molecule type" value="Genomic_DNA"/>
</dbReference>
<dbReference type="GO" id="GO:0015628">
    <property type="term" value="P:protein secretion by the type II secretion system"/>
    <property type="evidence" value="ECO:0007669"/>
    <property type="project" value="InterPro"/>
</dbReference>
<sequence length="243" mass="27273">MKPLFCIFIDTLILLPYNEYLDNSIEMSGGYNMLKLPKSISNPLGFTLVELLIVITIIGILAGVVTLNVTSTIPTSRDGRRIADIKALEGASEQYFSDNKDYVRGNTCYNDTDPYCKENSQSNYGVPFLNTLLTSGYIKSDTKDPLNDGTYAYWYGTPYAPNPPDEYILFARLERKTSGENIYQLYNTSGAAVSPAVYYYAVFSDYNYWYNNFRDNSSATSCTHAGEWAHILVGTAGCLHKTW</sequence>
<evidence type="ECO:0000313" key="7">
    <source>
        <dbReference type="EMBL" id="KKP69954.1"/>
    </source>
</evidence>
<evidence type="ECO:0000256" key="5">
    <source>
        <dbReference type="ARBA" id="ARBA00023136"/>
    </source>
</evidence>
<dbReference type="Pfam" id="PF07963">
    <property type="entry name" value="N_methyl"/>
    <property type="match status" value="1"/>
</dbReference>
<proteinExistence type="predicted"/>
<feature type="transmembrane region" description="Helical" evidence="6">
    <location>
        <begin position="45"/>
        <end position="67"/>
    </location>
</feature>
<dbReference type="STRING" id="1618350.UR67_C0002G0074"/>
<gene>
    <name evidence="7" type="ORF">UR67_C0002G0074</name>
</gene>
<organism evidence="7 8">
    <name type="scientific">candidate division CPR3 bacterium GW2011_GWF2_35_18</name>
    <dbReference type="NCBI Taxonomy" id="1618350"/>
    <lineage>
        <taxon>Bacteria</taxon>
        <taxon>Bacteria division CPR3</taxon>
    </lineage>
</organism>
<dbReference type="InterPro" id="IPR000983">
    <property type="entry name" value="Bac_GSPG_pilin"/>
</dbReference>
<evidence type="ECO:0000256" key="6">
    <source>
        <dbReference type="SAM" id="Phobius"/>
    </source>
</evidence>
<dbReference type="SUPFAM" id="SSF54523">
    <property type="entry name" value="Pili subunits"/>
    <property type="match status" value="1"/>
</dbReference>
<evidence type="ECO:0000256" key="1">
    <source>
        <dbReference type="ARBA" id="ARBA00004167"/>
    </source>
</evidence>
<evidence type="ECO:0000313" key="8">
    <source>
        <dbReference type="Proteomes" id="UP000034581"/>
    </source>
</evidence>
<evidence type="ECO:0000256" key="3">
    <source>
        <dbReference type="ARBA" id="ARBA00022692"/>
    </source>
</evidence>
<dbReference type="InterPro" id="IPR045584">
    <property type="entry name" value="Pilin-like"/>
</dbReference>
<name>A0A0G0BKC8_UNCC3</name>
<dbReference type="NCBIfam" id="TIGR02532">
    <property type="entry name" value="IV_pilin_GFxxxE"/>
    <property type="match status" value="1"/>
</dbReference>
<evidence type="ECO:0008006" key="9">
    <source>
        <dbReference type="Google" id="ProtNLM"/>
    </source>
</evidence>
<dbReference type="Gene3D" id="3.30.700.10">
    <property type="entry name" value="Glycoprotein, Type 4 Pilin"/>
    <property type="match status" value="1"/>
</dbReference>
<evidence type="ECO:0000256" key="2">
    <source>
        <dbReference type="ARBA" id="ARBA00022481"/>
    </source>
</evidence>
<comment type="subcellular location">
    <subcellularLocation>
        <location evidence="1">Membrane</location>
        <topology evidence="1">Single-pass membrane protein</topology>
    </subcellularLocation>
</comment>
<keyword evidence="5 6" id="KW-0472">Membrane</keyword>
<keyword evidence="4 6" id="KW-1133">Transmembrane helix</keyword>
<dbReference type="PANTHER" id="PTHR30093">
    <property type="entry name" value="GENERAL SECRETION PATHWAY PROTEIN G"/>
    <property type="match status" value="1"/>
</dbReference>
<dbReference type="AlphaFoldDB" id="A0A0G0BKC8"/>